<gene>
    <name evidence="2" type="ORF">KI387_006829</name>
</gene>
<dbReference type="Proteomes" id="UP000824469">
    <property type="component" value="Unassembled WGS sequence"/>
</dbReference>
<feature type="non-terminal residue" evidence="2">
    <location>
        <position position="1"/>
    </location>
</feature>
<dbReference type="GO" id="GO:0016020">
    <property type="term" value="C:membrane"/>
    <property type="evidence" value="ECO:0007669"/>
    <property type="project" value="InterPro"/>
</dbReference>
<dbReference type="GO" id="GO:0006897">
    <property type="term" value="P:endocytosis"/>
    <property type="evidence" value="ECO:0007669"/>
    <property type="project" value="InterPro"/>
</dbReference>
<feature type="domain" description="NECAP PHear" evidence="1">
    <location>
        <begin position="48"/>
        <end position="99"/>
    </location>
</feature>
<dbReference type="AlphaFoldDB" id="A0AA38GQ97"/>
<comment type="caution">
    <text evidence="2">The sequence shown here is derived from an EMBL/GenBank/DDBJ whole genome shotgun (WGS) entry which is preliminary data.</text>
</comment>
<evidence type="ECO:0000313" key="3">
    <source>
        <dbReference type="Proteomes" id="UP000824469"/>
    </source>
</evidence>
<evidence type="ECO:0000313" key="2">
    <source>
        <dbReference type="EMBL" id="KAH9326651.1"/>
    </source>
</evidence>
<dbReference type="Pfam" id="PF07933">
    <property type="entry name" value="DUF1681"/>
    <property type="match status" value="1"/>
</dbReference>
<proteinExistence type="predicted"/>
<feature type="non-terminal residue" evidence="2">
    <location>
        <position position="110"/>
    </location>
</feature>
<evidence type="ECO:0000259" key="1">
    <source>
        <dbReference type="Pfam" id="PF07933"/>
    </source>
</evidence>
<dbReference type="InterPro" id="IPR012466">
    <property type="entry name" value="NECAP_PHear"/>
</dbReference>
<accession>A0AA38GQ97</accession>
<reference evidence="2 3" key="1">
    <citation type="journal article" date="2021" name="Nat. Plants">
        <title>The Taxus genome provides insights into paclitaxel biosynthesis.</title>
        <authorList>
            <person name="Xiong X."/>
            <person name="Gou J."/>
            <person name="Liao Q."/>
            <person name="Li Y."/>
            <person name="Zhou Q."/>
            <person name="Bi G."/>
            <person name="Li C."/>
            <person name="Du R."/>
            <person name="Wang X."/>
            <person name="Sun T."/>
            <person name="Guo L."/>
            <person name="Liang H."/>
            <person name="Lu P."/>
            <person name="Wu Y."/>
            <person name="Zhang Z."/>
            <person name="Ro D.K."/>
            <person name="Shang Y."/>
            <person name="Huang S."/>
            <person name="Yan J."/>
        </authorList>
    </citation>
    <scope>NUCLEOTIDE SEQUENCE [LARGE SCALE GENOMIC DNA]</scope>
    <source>
        <strain evidence="2">Ta-2019</strain>
    </source>
</reference>
<protein>
    <recommendedName>
        <fullName evidence="1">NECAP PHear domain-containing protein</fullName>
    </recommendedName>
</protein>
<keyword evidence="3" id="KW-1185">Reference proteome</keyword>
<name>A0AA38GQ97_TAXCH</name>
<organism evidence="2 3">
    <name type="scientific">Taxus chinensis</name>
    <name type="common">Chinese yew</name>
    <name type="synonym">Taxus wallichiana var. chinensis</name>
    <dbReference type="NCBI Taxonomy" id="29808"/>
    <lineage>
        <taxon>Eukaryota</taxon>
        <taxon>Viridiplantae</taxon>
        <taxon>Streptophyta</taxon>
        <taxon>Embryophyta</taxon>
        <taxon>Tracheophyta</taxon>
        <taxon>Spermatophyta</taxon>
        <taxon>Pinopsida</taxon>
        <taxon>Pinidae</taxon>
        <taxon>Conifers II</taxon>
        <taxon>Cupressales</taxon>
        <taxon>Taxaceae</taxon>
        <taxon>Taxus</taxon>
    </lineage>
</organism>
<dbReference type="EMBL" id="JAHRHJ020000002">
    <property type="protein sequence ID" value="KAH9326651.1"/>
    <property type="molecule type" value="Genomic_DNA"/>
</dbReference>
<sequence length="110" mass="12904">PSACIMPEECRYTFHDSEIQDGRRCDENDNTNDSTYLDLFDSVPKFEKVEIRVGRGKHTFILLGYAEINEFFDFNVALCDHENYIMREHEKEGTEEDDDGKIQIHLAMNH</sequence>